<dbReference type="AlphaFoldDB" id="A0A0J7BCK3"/>
<dbReference type="Proteomes" id="UP000054565">
    <property type="component" value="Unassembled WGS sequence"/>
</dbReference>
<reference evidence="3" key="1">
    <citation type="journal article" date="2010" name="Genome Res.">
        <title>Population genomic sequencing of Coccidioides fungi reveals recent hybridization and transposon control.</title>
        <authorList>
            <person name="Neafsey D.E."/>
            <person name="Barker B.M."/>
            <person name="Sharpton T.J."/>
            <person name="Stajich J.E."/>
            <person name="Park D.J."/>
            <person name="Whiston E."/>
            <person name="Hung C.-Y."/>
            <person name="McMahan C."/>
            <person name="White J."/>
            <person name="Sykes S."/>
            <person name="Heiman D."/>
            <person name="Young S."/>
            <person name="Zeng Q."/>
            <person name="Abouelleil A."/>
            <person name="Aftuck L."/>
            <person name="Bessette D."/>
            <person name="Brown A."/>
            <person name="FitzGerald M."/>
            <person name="Lui A."/>
            <person name="Macdonald J.P."/>
            <person name="Priest M."/>
            <person name="Orbach M.J."/>
            <person name="Galgiani J.N."/>
            <person name="Kirkland T.N."/>
            <person name="Cole G.T."/>
            <person name="Birren B.W."/>
            <person name="Henn M.R."/>
            <person name="Taylor J.W."/>
            <person name="Rounsley S.D."/>
        </authorList>
    </citation>
    <scope>NUCLEOTIDE SEQUENCE [LARGE SCALE GENOMIC DNA]</scope>
    <source>
        <strain evidence="3">RMSCC 2394</strain>
    </source>
</reference>
<evidence type="ECO:0000256" key="1">
    <source>
        <dbReference type="SAM" id="SignalP"/>
    </source>
</evidence>
<gene>
    <name evidence="2" type="ORF">CIRG_07503</name>
</gene>
<accession>A0A0J7BCK3</accession>
<keyword evidence="1" id="KW-0732">Signal</keyword>
<feature type="signal peptide" evidence="1">
    <location>
        <begin position="1"/>
        <end position="18"/>
    </location>
</feature>
<name>A0A0J7BCK3_COCIT</name>
<proteinExistence type="predicted"/>
<dbReference type="EMBL" id="DS028097">
    <property type="protein sequence ID" value="KMP07822.1"/>
    <property type="molecule type" value="Genomic_DNA"/>
</dbReference>
<protein>
    <submittedName>
        <fullName evidence="2">Uncharacterized protein</fullName>
    </submittedName>
</protein>
<organism evidence="2 3">
    <name type="scientific">Coccidioides immitis RMSCC 2394</name>
    <dbReference type="NCBI Taxonomy" id="404692"/>
    <lineage>
        <taxon>Eukaryota</taxon>
        <taxon>Fungi</taxon>
        <taxon>Dikarya</taxon>
        <taxon>Ascomycota</taxon>
        <taxon>Pezizomycotina</taxon>
        <taxon>Eurotiomycetes</taxon>
        <taxon>Eurotiomycetidae</taxon>
        <taxon>Onygenales</taxon>
        <taxon>Onygenaceae</taxon>
        <taxon>Coccidioides</taxon>
    </lineage>
</organism>
<evidence type="ECO:0000313" key="2">
    <source>
        <dbReference type="EMBL" id="KMP07822.1"/>
    </source>
</evidence>
<feature type="chain" id="PRO_5005286069" evidence="1">
    <location>
        <begin position="19"/>
        <end position="109"/>
    </location>
</feature>
<sequence>MIAGFILGLAKLVKLCLVMPRFRDAPPNRPRNKLEIQLPRMNESARCERCLITILGAFRSHLSLQSRNIRQARMISSDQSSALSLSREAYFSADELIRTATSNQSRLTP</sequence>
<evidence type="ECO:0000313" key="3">
    <source>
        <dbReference type="Proteomes" id="UP000054565"/>
    </source>
</evidence>